<keyword evidence="5 7" id="KW-1133">Transmembrane helix</keyword>
<dbReference type="InterPro" id="IPR000515">
    <property type="entry name" value="MetI-like"/>
</dbReference>
<feature type="transmembrane region" description="Helical" evidence="7">
    <location>
        <begin position="230"/>
        <end position="255"/>
    </location>
</feature>
<evidence type="ECO:0000313" key="9">
    <source>
        <dbReference type="EMBL" id="NED99434.1"/>
    </source>
</evidence>
<feature type="transmembrane region" description="Helical" evidence="7">
    <location>
        <begin position="105"/>
        <end position="131"/>
    </location>
</feature>
<evidence type="ECO:0000256" key="5">
    <source>
        <dbReference type="ARBA" id="ARBA00022989"/>
    </source>
</evidence>
<dbReference type="Proteomes" id="UP000475214">
    <property type="component" value="Unassembled WGS sequence"/>
</dbReference>
<evidence type="ECO:0000259" key="8">
    <source>
        <dbReference type="PROSITE" id="PS50928"/>
    </source>
</evidence>
<protein>
    <submittedName>
        <fullName evidence="9">Carbohydrate ABC transporter permease</fullName>
    </submittedName>
</protein>
<dbReference type="GO" id="GO:0005886">
    <property type="term" value="C:plasma membrane"/>
    <property type="evidence" value="ECO:0007669"/>
    <property type="project" value="UniProtKB-SubCell"/>
</dbReference>
<keyword evidence="3" id="KW-1003">Cell membrane</keyword>
<dbReference type="GO" id="GO:0055085">
    <property type="term" value="P:transmembrane transport"/>
    <property type="evidence" value="ECO:0007669"/>
    <property type="project" value="InterPro"/>
</dbReference>
<dbReference type="InterPro" id="IPR035906">
    <property type="entry name" value="MetI-like_sf"/>
</dbReference>
<evidence type="ECO:0000256" key="6">
    <source>
        <dbReference type="ARBA" id="ARBA00023136"/>
    </source>
</evidence>
<comment type="caution">
    <text evidence="9">The sequence shown here is derived from an EMBL/GenBank/DDBJ whole genome shotgun (WGS) entry which is preliminary data.</text>
</comment>
<comment type="subcellular location">
    <subcellularLocation>
        <location evidence="1 7">Cell membrane</location>
        <topology evidence="1 7">Multi-pass membrane protein</topology>
    </subcellularLocation>
</comment>
<dbReference type="PANTHER" id="PTHR43744:SF12">
    <property type="entry name" value="ABC TRANSPORTER PERMEASE PROTEIN MG189-RELATED"/>
    <property type="match status" value="1"/>
</dbReference>
<dbReference type="EMBL" id="JAAGOA010000002">
    <property type="protein sequence ID" value="NED99434.1"/>
    <property type="molecule type" value="Genomic_DNA"/>
</dbReference>
<sequence>MTSPLDLSSARDETRTGAIRARYRRWRRRRALPTALAYILLVPGAILFVAPFAWLVSASFQHVGDIFSWPPQWVPEDPTLDNYKTFFGVPTESGNADVSANVFRWFANSVFVATSITVLQLFFNSMAAYVFAKRQFPGRDAIFLLFLATLMVPPQITLIPNYIVLKHIPLFGGNDIFGQGGHGWLDSYYGLILPGAVSAFGVFLLRQYMLTIPDELLDAARVDGAGEFRVFWQVVLPLTGPALAATAIFTFMYAWEDFLWPLIIISSPDHYTMPLGLAMFVVKNRTAWDMLMAGSVVATIPVIVIFMIFQRRFIKGISMTGIKG</sequence>
<evidence type="ECO:0000256" key="2">
    <source>
        <dbReference type="ARBA" id="ARBA00022448"/>
    </source>
</evidence>
<proteinExistence type="inferred from homology"/>
<evidence type="ECO:0000256" key="3">
    <source>
        <dbReference type="ARBA" id="ARBA00022475"/>
    </source>
</evidence>
<feature type="domain" description="ABC transmembrane type-1" evidence="8">
    <location>
        <begin position="106"/>
        <end position="309"/>
    </location>
</feature>
<dbReference type="Pfam" id="PF00528">
    <property type="entry name" value="BPD_transp_1"/>
    <property type="match status" value="1"/>
</dbReference>
<feature type="transmembrane region" description="Helical" evidence="7">
    <location>
        <begin position="31"/>
        <end position="54"/>
    </location>
</feature>
<keyword evidence="10" id="KW-1185">Reference proteome</keyword>
<accession>A0A6L9S1Q8</accession>
<feature type="transmembrane region" description="Helical" evidence="7">
    <location>
        <begin position="188"/>
        <end position="209"/>
    </location>
</feature>
<name>A0A6L9S1Q8_9ACTN</name>
<feature type="transmembrane region" description="Helical" evidence="7">
    <location>
        <begin position="290"/>
        <end position="309"/>
    </location>
</feature>
<evidence type="ECO:0000313" key="10">
    <source>
        <dbReference type="Proteomes" id="UP000475214"/>
    </source>
</evidence>
<dbReference type="PANTHER" id="PTHR43744">
    <property type="entry name" value="ABC TRANSPORTER PERMEASE PROTEIN MG189-RELATED-RELATED"/>
    <property type="match status" value="1"/>
</dbReference>
<organism evidence="9 10">
    <name type="scientific">Phytoactinopolyspora halotolerans</name>
    <dbReference type="NCBI Taxonomy" id="1981512"/>
    <lineage>
        <taxon>Bacteria</taxon>
        <taxon>Bacillati</taxon>
        <taxon>Actinomycetota</taxon>
        <taxon>Actinomycetes</taxon>
        <taxon>Jiangellales</taxon>
        <taxon>Jiangellaceae</taxon>
        <taxon>Phytoactinopolyspora</taxon>
    </lineage>
</organism>
<evidence type="ECO:0000256" key="7">
    <source>
        <dbReference type="RuleBase" id="RU363032"/>
    </source>
</evidence>
<dbReference type="PROSITE" id="PS50928">
    <property type="entry name" value="ABC_TM1"/>
    <property type="match status" value="1"/>
</dbReference>
<keyword evidence="2 7" id="KW-0813">Transport</keyword>
<dbReference type="CDD" id="cd06261">
    <property type="entry name" value="TM_PBP2"/>
    <property type="match status" value="1"/>
</dbReference>
<keyword evidence="4 7" id="KW-0812">Transmembrane</keyword>
<dbReference type="RefSeq" id="WP_163733212.1">
    <property type="nucleotide sequence ID" value="NZ_JAAGOA010000002.1"/>
</dbReference>
<dbReference type="AlphaFoldDB" id="A0A6L9S1Q8"/>
<comment type="similarity">
    <text evidence="7">Belongs to the binding-protein-dependent transport system permease family.</text>
</comment>
<dbReference type="Gene3D" id="1.10.3720.10">
    <property type="entry name" value="MetI-like"/>
    <property type="match status" value="1"/>
</dbReference>
<feature type="transmembrane region" description="Helical" evidence="7">
    <location>
        <begin position="143"/>
        <end position="163"/>
    </location>
</feature>
<evidence type="ECO:0000256" key="1">
    <source>
        <dbReference type="ARBA" id="ARBA00004651"/>
    </source>
</evidence>
<gene>
    <name evidence="9" type="ORF">G1H10_04560</name>
</gene>
<keyword evidence="6 7" id="KW-0472">Membrane</keyword>
<evidence type="ECO:0000256" key="4">
    <source>
        <dbReference type="ARBA" id="ARBA00022692"/>
    </source>
</evidence>
<reference evidence="9 10" key="1">
    <citation type="submission" date="2020-02" db="EMBL/GenBank/DDBJ databases">
        <authorList>
            <person name="Li X.-J."/>
            <person name="Han X.-M."/>
        </authorList>
    </citation>
    <scope>NUCLEOTIDE SEQUENCE [LARGE SCALE GENOMIC DNA]</scope>
    <source>
        <strain evidence="9 10">CCTCC AB 2017055</strain>
    </source>
</reference>
<dbReference type="SUPFAM" id="SSF161098">
    <property type="entry name" value="MetI-like"/>
    <property type="match status" value="1"/>
</dbReference>